<organism evidence="3 4">
    <name type="scientific">Vibrio mediterranei</name>
    <dbReference type="NCBI Taxonomy" id="689"/>
    <lineage>
        <taxon>Bacteria</taxon>
        <taxon>Pseudomonadati</taxon>
        <taxon>Pseudomonadota</taxon>
        <taxon>Gammaproteobacteria</taxon>
        <taxon>Vibrionales</taxon>
        <taxon>Vibrionaceae</taxon>
        <taxon>Vibrio</taxon>
    </lineage>
</organism>
<gene>
    <name evidence="3" type="ORF">ECB94_26975</name>
</gene>
<keyword evidence="1" id="KW-0175">Coiled coil</keyword>
<dbReference type="AlphaFoldDB" id="A0A3G4VJI3"/>
<accession>A0A3G4VJI3</accession>
<name>A0A3G4VJI3_9VIBR</name>
<evidence type="ECO:0000313" key="3">
    <source>
        <dbReference type="EMBL" id="AYV24967.1"/>
    </source>
</evidence>
<geneLocation type="plasmid" evidence="3">
    <name>unnamed</name>
</geneLocation>
<dbReference type="Proteomes" id="UP000279760">
    <property type="component" value="Plasmid unnamed"/>
</dbReference>
<feature type="coiled-coil region" evidence="1">
    <location>
        <begin position="35"/>
        <end position="62"/>
    </location>
</feature>
<evidence type="ECO:0000313" key="4">
    <source>
        <dbReference type="Proteomes" id="UP000279760"/>
    </source>
</evidence>
<evidence type="ECO:0000256" key="2">
    <source>
        <dbReference type="SAM" id="MobiDB-lite"/>
    </source>
</evidence>
<feature type="region of interest" description="Disordered" evidence="2">
    <location>
        <begin position="1"/>
        <end position="30"/>
    </location>
</feature>
<protein>
    <submittedName>
        <fullName evidence="3">Uncharacterized protein</fullName>
    </submittedName>
</protein>
<reference evidence="3 4" key="1">
    <citation type="submission" date="2018-11" db="EMBL/GenBank/DDBJ databases">
        <title>Complete Genome Sequence of Vbrio mediterranei 117-T6: a Potential Pathogen Bacteria Isolated from the Conchocelis of Pyropia.</title>
        <authorList>
            <person name="Liu Q."/>
        </authorList>
    </citation>
    <scope>NUCLEOTIDE SEQUENCE [LARGE SCALE GENOMIC DNA]</scope>
    <source>
        <strain evidence="3 4">117-T6</strain>
        <plasmid evidence="3 4">unnamed</plasmid>
    </source>
</reference>
<sequence length="166" mass="18352">MTQPNATPTLSTLQNSDPRFAVGHASPPKNDISLVLRSERDYEQAKSELAFLEEKYSEVSASDLDAFYLRMSELATAISSYEGKVTTSIKLIDEPLKYNATLFQESVQEPLFIRDGDSGDVVTQYSAPEGGWTLTVVQERAKNHPCQSLDNVDATVGSWWLGSTEI</sequence>
<evidence type="ECO:0000256" key="1">
    <source>
        <dbReference type="SAM" id="Coils"/>
    </source>
</evidence>
<keyword evidence="3" id="KW-0614">Plasmid</keyword>
<feature type="compositionally biased region" description="Polar residues" evidence="2">
    <location>
        <begin position="1"/>
        <end position="17"/>
    </location>
</feature>
<dbReference type="RefSeq" id="WP_124942263.1">
    <property type="nucleotide sequence ID" value="NZ_CP033579.1"/>
</dbReference>
<dbReference type="EMBL" id="CP033579">
    <property type="protein sequence ID" value="AYV24967.1"/>
    <property type="molecule type" value="Genomic_DNA"/>
</dbReference>
<proteinExistence type="predicted"/>